<keyword evidence="3" id="KW-0804">Transcription</keyword>
<dbReference type="CDD" id="cd00067">
    <property type="entry name" value="GAL4"/>
    <property type="match status" value="1"/>
</dbReference>
<evidence type="ECO:0000313" key="6">
    <source>
        <dbReference type="EMBL" id="PLB55873.1"/>
    </source>
</evidence>
<dbReference type="InterPro" id="IPR001138">
    <property type="entry name" value="Zn2Cys6_DnaBD"/>
</dbReference>
<accession>A0A2I2GSM1</accession>
<dbReference type="RefSeq" id="XP_024711175.1">
    <property type="nucleotide sequence ID" value="XM_024848469.1"/>
</dbReference>
<dbReference type="Gene3D" id="4.10.240.10">
    <property type="entry name" value="Zn(2)-C6 fungal-type DNA-binding domain"/>
    <property type="match status" value="1"/>
</dbReference>
<dbReference type="GeneID" id="36556168"/>
<dbReference type="PRINTS" id="PR00755">
    <property type="entry name" value="AFLATOXINBRP"/>
</dbReference>
<comment type="caution">
    <text evidence="6">The sequence shown here is derived from an EMBL/GenBank/DDBJ whole genome shotgun (WGS) entry which is preliminary data.</text>
</comment>
<dbReference type="SMART" id="SM00066">
    <property type="entry name" value="GAL4"/>
    <property type="match status" value="1"/>
</dbReference>
<evidence type="ECO:0000256" key="4">
    <source>
        <dbReference type="ARBA" id="ARBA00023242"/>
    </source>
</evidence>
<sequence length="446" mass="50727">MACIPTRSHPAHITESFVGFYLPTLVDQDSPVRAFLQEKPASIDKQQRLKRPHRKSRRGCLNCKARKVKCQETRPACANCVTRDMDCRYSSKVEDRRTRQELTSSRADHQESLQLPSVSMAVFESAFTGNDLRFFHHFLRVARPHLPFGSEQSWTTEVPAYAHECPHLMHAILSLGATHYALITPNGSHYTPIAIVHRGRALQLLGRALSKGDSCSDVEMDGILATCYTLVFQAYYMTDGLVDFAVMVRGCATVTNQIRARYKKSQMFTLQSQEEVSTMVGSWLPTEAPMSTQANLVASIQDLEKLRPLLQSPAHRTFFEAIHQTYLALQHSPQEAFFWLTKIYEVWYDMENLEFMTFIAPGNYVSCALFMHYIAVEVLMRPLLDYTGRGRDMSYPFGTVLVHQWANTIYHKLPMSMRRLVKGQAELIASDKDTSCGFPSPRAESH</sequence>
<dbReference type="PANTHER" id="PTHR47784">
    <property type="entry name" value="STEROL UPTAKE CONTROL PROTEIN 2"/>
    <property type="match status" value="1"/>
</dbReference>
<dbReference type="SUPFAM" id="SSF57701">
    <property type="entry name" value="Zn2/Cys6 DNA-binding domain"/>
    <property type="match status" value="1"/>
</dbReference>
<evidence type="ECO:0000256" key="2">
    <source>
        <dbReference type="ARBA" id="ARBA00023125"/>
    </source>
</evidence>
<dbReference type="AlphaFoldDB" id="A0A2I2GSM1"/>
<dbReference type="PROSITE" id="PS00463">
    <property type="entry name" value="ZN2_CY6_FUNGAL_1"/>
    <property type="match status" value="1"/>
</dbReference>
<keyword evidence="7" id="KW-1185">Reference proteome</keyword>
<proteinExistence type="predicted"/>
<keyword evidence="4" id="KW-0539">Nucleus</keyword>
<dbReference type="GO" id="GO:0001228">
    <property type="term" value="F:DNA-binding transcription activator activity, RNA polymerase II-specific"/>
    <property type="evidence" value="ECO:0007669"/>
    <property type="project" value="TreeGrafter"/>
</dbReference>
<keyword evidence="1" id="KW-0805">Transcription regulation</keyword>
<dbReference type="Proteomes" id="UP000234275">
    <property type="component" value="Unassembled WGS sequence"/>
</dbReference>
<reference evidence="6 7" key="1">
    <citation type="submission" date="2016-12" db="EMBL/GenBank/DDBJ databases">
        <title>The genomes of Aspergillus section Nigri reveals drivers in fungal speciation.</title>
        <authorList>
            <consortium name="DOE Joint Genome Institute"/>
            <person name="Vesth T.C."/>
            <person name="Nybo J."/>
            <person name="Theobald S."/>
            <person name="Brandl J."/>
            <person name="Frisvad J.C."/>
            <person name="Nielsen K.F."/>
            <person name="Lyhne E.K."/>
            <person name="Kogle M.E."/>
            <person name="Kuo A."/>
            <person name="Riley R."/>
            <person name="Clum A."/>
            <person name="Nolan M."/>
            <person name="Lipzen A."/>
            <person name="Salamov A."/>
            <person name="Henrissat B."/>
            <person name="Wiebenga A."/>
            <person name="De Vries R.P."/>
            <person name="Grigoriev I.V."/>
            <person name="Mortensen U.H."/>
            <person name="Andersen M.R."/>
            <person name="Baker S.E."/>
        </authorList>
    </citation>
    <scope>NUCLEOTIDE SEQUENCE [LARGE SCALE GENOMIC DNA]</scope>
    <source>
        <strain evidence="6 7">IBT 23096</strain>
    </source>
</reference>
<dbReference type="InterPro" id="IPR036864">
    <property type="entry name" value="Zn2-C6_fun-type_DNA-bd_sf"/>
</dbReference>
<dbReference type="Pfam" id="PF11951">
    <property type="entry name" value="Fungal_trans_2"/>
    <property type="match status" value="1"/>
</dbReference>
<feature type="domain" description="Zn(2)-C6 fungal-type" evidence="5">
    <location>
        <begin position="59"/>
        <end position="89"/>
    </location>
</feature>
<dbReference type="OrthoDB" id="416217at2759"/>
<dbReference type="InterPro" id="IPR053157">
    <property type="entry name" value="Sterol_Uptake_Regulator"/>
</dbReference>
<evidence type="ECO:0000256" key="1">
    <source>
        <dbReference type="ARBA" id="ARBA00023015"/>
    </source>
</evidence>
<organism evidence="6 7">
    <name type="scientific">Aspergillus steynii IBT 23096</name>
    <dbReference type="NCBI Taxonomy" id="1392250"/>
    <lineage>
        <taxon>Eukaryota</taxon>
        <taxon>Fungi</taxon>
        <taxon>Dikarya</taxon>
        <taxon>Ascomycota</taxon>
        <taxon>Pezizomycotina</taxon>
        <taxon>Eurotiomycetes</taxon>
        <taxon>Eurotiomycetidae</taxon>
        <taxon>Eurotiales</taxon>
        <taxon>Aspergillaceae</taxon>
        <taxon>Aspergillus</taxon>
        <taxon>Aspergillus subgen. Circumdati</taxon>
    </lineage>
</organism>
<dbReference type="GO" id="GO:0003677">
    <property type="term" value="F:DNA binding"/>
    <property type="evidence" value="ECO:0007669"/>
    <property type="project" value="UniProtKB-KW"/>
</dbReference>
<name>A0A2I2GSM1_9EURO</name>
<keyword evidence="2" id="KW-0238">DNA-binding</keyword>
<gene>
    <name evidence="6" type="ORF">P170DRAFT_433349</name>
</gene>
<dbReference type="InterPro" id="IPR021858">
    <property type="entry name" value="Fun_TF"/>
</dbReference>
<dbReference type="GO" id="GO:0008270">
    <property type="term" value="F:zinc ion binding"/>
    <property type="evidence" value="ECO:0007669"/>
    <property type="project" value="InterPro"/>
</dbReference>
<evidence type="ECO:0000313" key="7">
    <source>
        <dbReference type="Proteomes" id="UP000234275"/>
    </source>
</evidence>
<dbReference type="EMBL" id="MSFO01000001">
    <property type="protein sequence ID" value="PLB55873.1"/>
    <property type="molecule type" value="Genomic_DNA"/>
</dbReference>
<dbReference type="STRING" id="1392250.A0A2I2GSM1"/>
<dbReference type="PROSITE" id="PS50048">
    <property type="entry name" value="ZN2_CY6_FUNGAL_2"/>
    <property type="match status" value="1"/>
</dbReference>
<evidence type="ECO:0000259" key="5">
    <source>
        <dbReference type="PROSITE" id="PS50048"/>
    </source>
</evidence>
<protein>
    <submittedName>
        <fullName evidence="6">Putative C6 transcription factor</fullName>
    </submittedName>
</protein>
<dbReference type="PANTHER" id="PTHR47784:SF7">
    <property type="entry name" value="ZN(II)2CYS6 TRANSCRIPTION FACTOR (EUROFUNG)"/>
    <property type="match status" value="1"/>
</dbReference>
<dbReference type="VEuPathDB" id="FungiDB:P170DRAFT_433349"/>
<evidence type="ECO:0000256" key="3">
    <source>
        <dbReference type="ARBA" id="ARBA00023163"/>
    </source>
</evidence>
<dbReference type="Pfam" id="PF00172">
    <property type="entry name" value="Zn_clus"/>
    <property type="match status" value="1"/>
</dbReference>